<dbReference type="PANTHER" id="PTHR33643:SF1">
    <property type="entry name" value="UREASE ACCESSORY PROTEIN D"/>
    <property type="match status" value="1"/>
</dbReference>
<dbReference type="PANTHER" id="PTHR33643">
    <property type="entry name" value="UREASE ACCESSORY PROTEIN D"/>
    <property type="match status" value="1"/>
</dbReference>
<organism evidence="3 4">
    <name type="scientific">Umbelopsis vinacea</name>
    <dbReference type="NCBI Taxonomy" id="44442"/>
    <lineage>
        <taxon>Eukaryota</taxon>
        <taxon>Fungi</taxon>
        <taxon>Fungi incertae sedis</taxon>
        <taxon>Mucoromycota</taxon>
        <taxon>Mucoromycotina</taxon>
        <taxon>Umbelopsidomycetes</taxon>
        <taxon>Umbelopsidales</taxon>
        <taxon>Umbelopsidaceae</taxon>
        <taxon>Umbelopsis</taxon>
    </lineage>
</organism>
<keyword evidence="4" id="KW-1185">Reference proteome</keyword>
<dbReference type="AlphaFoldDB" id="A0A8H7UI01"/>
<dbReference type="HAMAP" id="MF_01384">
    <property type="entry name" value="UreD"/>
    <property type="match status" value="1"/>
</dbReference>
<name>A0A8H7UI01_9FUNG</name>
<dbReference type="Pfam" id="PF01774">
    <property type="entry name" value="UreD"/>
    <property type="match status" value="1"/>
</dbReference>
<evidence type="ECO:0008006" key="5">
    <source>
        <dbReference type="Google" id="ProtNLM"/>
    </source>
</evidence>
<sequence>MPLPIADFLPGAGSIICNSFGTATKFTRCHAQYPLKFIPTSTHVDNLAAAYILSYGGGMLSGDEVDMTIELNKNADLLLMTQGSTKIFKDREQSAVAGIPISRLPGRDGPVIDGASQTIDAFVSPTSMLLLLPDPVTSFKHSIYTSYQKFHLTSDGTSTSQLVLLDWFTSGRIARGEKWHFKKYASKIDIRLDGRLLIRDNLVLEDENKEWMPISSFASRLHPHTCFATLIMIAPGQNELSHVVQHCVEAFDRLSIGQVKAPKDLIWSLSRLRHVENGVMVRVAGTTTEMVKNFLKNEALANLDTVIGHGMYEKLFS</sequence>
<dbReference type="EMBL" id="JAEPRA010000004">
    <property type="protein sequence ID" value="KAG2186591.1"/>
    <property type="molecule type" value="Genomic_DNA"/>
</dbReference>
<evidence type="ECO:0000313" key="3">
    <source>
        <dbReference type="EMBL" id="KAG2186591.1"/>
    </source>
</evidence>
<protein>
    <recommendedName>
        <fullName evidence="5">Urease accessory protein UreD</fullName>
    </recommendedName>
</protein>
<keyword evidence="2" id="KW-0143">Chaperone</keyword>
<reference evidence="3" key="1">
    <citation type="submission" date="2020-12" db="EMBL/GenBank/DDBJ databases">
        <title>Metabolic potential, ecology and presence of endohyphal bacteria is reflected in genomic diversity of Mucoromycotina.</title>
        <authorList>
            <person name="Muszewska A."/>
            <person name="Okrasinska A."/>
            <person name="Steczkiewicz K."/>
            <person name="Drgas O."/>
            <person name="Orlowska M."/>
            <person name="Perlinska-Lenart U."/>
            <person name="Aleksandrzak-Piekarczyk T."/>
            <person name="Szatraj K."/>
            <person name="Zielenkiewicz U."/>
            <person name="Pilsyk S."/>
            <person name="Malc E."/>
            <person name="Mieczkowski P."/>
            <person name="Kruszewska J.S."/>
            <person name="Biernat P."/>
            <person name="Pawlowska J."/>
        </authorList>
    </citation>
    <scope>NUCLEOTIDE SEQUENCE</scope>
    <source>
        <strain evidence="3">WA0000051536</strain>
    </source>
</reference>
<evidence type="ECO:0000256" key="1">
    <source>
        <dbReference type="ARBA" id="ARBA00007177"/>
    </source>
</evidence>
<dbReference type="OrthoDB" id="5550464at2759"/>
<dbReference type="Proteomes" id="UP000612746">
    <property type="component" value="Unassembled WGS sequence"/>
</dbReference>
<dbReference type="GO" id="GO:0016151">
    <property type="term" value="F:nickel cation binding"/>
    <property type="evidence" value="ECO:0007669"/>
    <property type="project" value="InterPro"/>
</dbReference>
<evidence type="ECO:0000313" key="4">
    <source>
        <dbReference type="Proteomes" id="UP000612746"/>
    </source>
</evidence>
<evidence type="ECO:0000256" key="2">
    <source>
        <dbReference type="ARBA" id="ARBA00023186"/>
    </source>
</evidence>
<gene>
    <name evidence="3" type="ORF">INT44_002815</name>
</gene>
<proteinExistence type="inferred from homology"/>
<comment type="caution">
    <text evidence="3">The sequence shown here is derived from an EMBL/GenBank/DDBJ whole genome shotgun (WGS) entry which is preliminary data.</text>
</comment>
<comment type="similarity">
    <text evidence="1">Belongs to the UreD family.</text>
</comment>
<dbReference type="InterPro" id="IPR002669">
    <property type="entry name" value="UreD"/>
</dbReference>
<accession>A0A8H7UI01</accession>